<protein>
    <submittedName>
        <fullName evidence="1">Uncharacterized protein</fullName>
    </submittedName>
</protein>
<gene>
    <name evidence="1" type="ORF">AAW51_2067</name>
</gene>
<name>A0A0G3BL87_9BURK</name>
<sequence length="199" mass="21474">MSQFSLEDFTAVTVTGVNVRAEHHGPDQVPAADIKFELTTSNNILSEFDGALKSMLYKRDEEADRQAYVDGVEPVTDLPLLRTSILEPLKLKKEYAGYTLTVDQGISDTSCIELGQCEVNNFVVDCKEGGSVTLKFRVQASGLQPSVLGKVASLIGREVEITLLPPNEVGEPGAAIDASSDGDWFGTKDATDTFLEAQS</sequence>
<dbReference type="RefSeq" id="WP_047194554.1">
    <property type="nucleotide sequence ID" value="NZ_CP011371.1"/>
</dbReference>
<dbReference type="AlphaFoldDB" id="A0A0G3BL87"/>
<reference evidence="1 2" key="1">
    <citation type="submission" date="2015-05" db="EMBL/GenBank/DDBJ databases">
        <authorList>
            <person name="Tang B."/>
            <person name="Yu Y."/>
        </authorList>
    </citation>
    <scope>NUCLEOTIDE SEQUENCE [LARGE SCALE GENOMIC DNA]</scope>
    <source>
        <strain evidence="1 2">DSM 7029</strain>
    </source>
</reference>
<dbReference type="Proteomes" id="UP000035352">
    <property type="component" value="Chromosome"/>
</dbReference>
<dbReference type="STRING" id="413882.AAW51_2067"/>
<dbReference type="KEGG" id="pbh:AAW51_2067"/>
<evidence type="ECO:0000313" key="2">
    <source>
        <dbReference type="Proteomes" id="UP000035352"/>
    </source>
</evidence>
<evidence type="ECO:0000313" key="1">
    <source>
        <dbReference type="EMBL" id="AKJ28758.1"/>
    </source>
</evidence>
<proteinExistence type="predicted"/>
<dbReference type="OrthoDB" id="9033198at2"/>
<keyword evidence="2" id="KW-1185">Reference proteome</keyword>
<dbReference type="EMBL" id="CP011371">
    <property type="protein sequence ID" value="AKJ28758.1"/>
    <property type="molecule type" value="Genomic_DNA"/>
</dbReference>
<accession>A0A0G3BL87</accession>
<organism evidence="1 2">
    <name type="scientific">Caldimonas brevitalea</name>
    <dbReference type="NCBI Taxonomy" id="413882"/>
    <lineage>
        <taxon>Bacteria</taxon>
        <taxon>Pseudomonadati</taxon>
        <taxon>Pseudomonadota</taxon>
        <taxon>Betaproteobacteria</taxon>
        <taxon>Burkholderiales</taxon>
        <taxon>Sphaerotilaceae</taxon>
        <taxon>Caldimonas</taxon>
    </lineage>
</organism>